<keyword evidence="1" id="KW-0808">Transferase</keyword>
<comment type="similarity">
    <text evidence="1">Belongs to the RlmJ family.</text>
</comment>
<reference evidence="2 3" key="1">
    <citation type="journal article" date="2015" name="Genome Announc.">
        <title>Genome Assemblies of Three Soil-Associated Devosia species: D. insulae, D. limi, and D. soli.</title>
        <authorList>
            <person name="Hassan Y.I."/>
            <person name="Lepp D."/>
            <person name="Zhou T."/>
        </authorList>
    </citation>
    <scope>NUCLEOTIDE SEQUENCE [LARGE SCALE GENOMIC DNA]</scope>
    <source>
        <strain evidence="2 3">DS-56</strain>
    </source>
</reference>
<evidence type="ECO:0000256" key="1">
    <source>
        <dbReference type="HAMAP-Rule" id="MF_00934"/>
    </source>
</evidence>
<protein>
    <recommendedName>
        <fullName evidence="1">Ribosomal RNA large subunit methyltransferase J</fullName>
        <ecNumber evidence="1">2.1.1.266</ecNumber>
    </recommendedName>
    <alternativeName>
        <fullName evidence="1">23S rRNA (adenine(2030)-N6)-methyltransferase</fullName>
    </alternativeName>
    <alternativeName>
        <fullName evidence="1">23S rRNA m6A2030 methyltransferase</fullName>
    </alternativeName>
</protein>
<keyword evidence="1" id="KW-0694">RNA-binding</keyword>
<feature type="active site" description="Proton acceptor" evidence="1">
    <location>
        <position position="166"/>
    </location>
</feature>
<feature type="binding site" evidence="1">
    <location>
        <position position="18"/>
    </location>
    <ligand>
        <name>S-adenosyl-L-methionine</name>
        <dbReference type="ChEBI" id="CHEBI:59789"/>
    </ligand>
</feature>
<organism evidence="2 3">
    <name type="scientific">Devosia insulae DS-56</name>
    <dbReference type="NCBI Taxonomy" id="1116389"/>
    <lineage>
        <taxon>Bacteria</taxon>
        <taxon>Pseudomonadati</taxon>
        <taxon>Pseudomonadota</taxon>
        <taxon>Alphaproteobacteria</taxon>
        <taxon>Hyphomicrobiales</taxon>
        <taxon>Devosiaceae</taxon>
        <taxon>Devosia</taxon>
    </lineage>
</organism>
<feature type="site" description="Interaction with substrate rRNA" evidence="1">
    <location>
        <position position="3"/>
    </location>
</feature>
<dbReference type="AlphaFoldDB" id="A0A1E5XT41"/>
<feature type="binding site" evidence="1">
    <location>
        <begin position="145"/>
        <end position="146"/>
    </location>
    <ligand>
        <name>S-adenosyl-L-methionine</name>
        <dbReference type="ChEBI" id="CHEBI:59789"/>
    </ligand>
</feature>
<dbReference type="EMBL" id="LAJE02000128">
    <property type="protein sequence ID" value="OEO31748.1"/>
    <property type="molecule type" value="Genomic_DNA"/>
</dbReference>
<feature type="binding site" evidence="1">
    <location>
        <position position="102"/>
    </location>
    <ligand>
        <name>S-adenosyl-L-methionine</name>
        <dbReference type="ChEBI" id="CHEBI:59789"/>
    </ligand>
</feature>
<comment type="catalytic activity">
    <reaction evidence="1">
        <text>adenosine(2030) in 23S rRNA + S-adenosyl-L-methionine = N(6)-methyladenosine(2030) in 23S rRNA + S-adenosyl-L-homocysteine + H(+)</text>
        <dbReference type="Rhea" id="RHEA:43736"/>
        <dbReference type="Rhea" id="RHEA-COMP:10668"/>
        <dbReference type="Rhea" id="RHEA-COMP:10669"/>
        <dbReference type="ChEBI" id="CHEBI:15378"/>
        <dbReference type="ChEBI" id="CHEBI:57856"/>
        <dbReference type="ChEBI" id="CHEBI:59789"/>
        <dbReference type="ChEBI" id="CHEBI:74411"/>
        <dbReference type="ChEBI" id="CHEBI:74449"/>
        <dbReference type="EC" id="2.1.1.266"/>
    </reaction>
</comment>
<gene>
    <name evidence="1" type="primary">rlmJ</name>
    <name evidence="2" type="ORF">VW23_014815</name>
</gene>
<dbReference type="PANTHER" id="PTHR37426">
    <property type="entry name" value="RIBOSOMAL RNA LARGE SUBUNIT METHYLTRANSFERASE J"/>
    <property type="match status" value="1"/>
</dbReference>
<feature type="binding site" evidence="1">
    <location>
        <position position="166"/>
    </location>
    <ligand>
        <name>S-adenosyl-L-methionine</name>
        <dbReference type="ChEBI" id="CHEBI:59789"/>
    </ligand>
</feature>
<dbReference type="Gene3D" id="3.40.50.150">
    <property type="entry name" value="Vaccinia Virus protein VP39"/>
    <property type="match status" value="1"/>
</dbReference>
<comment type="caution">
    <text evidence="2">The sequence shown here is derived from an EMBL/GenBank/DDBJ whole genome shotgun (WGS) entry which is preliminary data.</text>
</comment>
<dbReference type="PANTHER" id="PTHR37426:SF1">
    <property type="entry name" value="RIBOSOMAL RNA LARGE SUBUNIT METHYLTRANSFERASE J"/>
    <property type="match status" value="1"/>
</dbReference>
<dbReference type="HAMAP" id="MF_00934">
    <property type="entry name" value="23SrRNA_methyltr_J"/>
    <property type="match status" value="1"/>
</dbReference>
<evidence type="ECO:0000313" key="2">
    <source>
        <dbReference type="EMBL" id="OEO31748.1"/>
    </source>
</evidence>
<dbReference type="Proteomes" id="UP000095463">
    <property type="component" value="Unassembled WGS sequence"/>
</dbReference>
<dbReference type="GO" id="GO:0036307">
    <property type="term" value="F:23S rRNA (adenine(2030)-N(6))-methyltransferase activity"/>
    <property type="evidence" value="ECO:0007669"/>
    <property type="project" value="UniProtKB-UniRule"/>
</dbReference>
<dbReference type="SUPFAM" id="SSF53335">
    <property type="entry name" value="S-adenosyl-L-methionine-dependent methyltransferases"/>
    <property type="match status" value="1"/>
</dbReference>
<comment type="function">
    <text evidence="1">Specifically methylates the adenine in position 2030 of 23S rRNA.</text>
</comment>
<dbReference type="OrthoDB" id="9791274at2"/>
<keyword evidence="3" id="KW-1185">Reference proteome</keyword>
<comment type="subunit">
    <text evidence="1">Monomer.</text>
</comment>
<feature type="binding site" evidence="1">
    <location>
        <position position="120"/>
    </location>
    <ligand>
        <name>S-adenosyl-L-methionine</name>
        <dbReference type="ChEBI" id="CHEBI:59789"/>
    </ligand>
</feature>
<dbReference type="EC" id="2.1.1.266" evidence="1"/>
<dbReference type="InterPro" id="IPR007473">
    <property type="entry name" value="RlmJ"/>
</dbReference>
<proteinExistence type="inferred from homology"/>
<accession>A0A1E5XT41</accession>
<dbReference type="GO" id="GO:0005829">
    <property type="term" value="C:cytosol"/>
    <property type="evidence" value="ECO:0007669"/>
    <property type="project" value="TreeGrafter"/>
</dbReference>
<dbReference type="Pfam" id="PF04378">
    <property type="entry name" value="RsmJ"/>
    <property type="match status" value="1"/>
</dbReference>
<dbReference type="RefSeq" id="WP_069909081.1">
    <property type="nucleotide sequence ID" value="NZ_LAJE02000128.1"/>
</dbReference>
<evidence type="ECO:0000313" key="3">
    <source>
        <dbReference type="Proteomes" id="UP000095463"/>
    </source>
</evidence>
<feature type="binding site" evidence="1">
    <location>
        <position position="41"/>
    </location>
    <ligand>
        <name>S-adenosyl-L-methionine</name>
        <dbReference type="ChEBI" id="CHEBI:59789"/>
    </ligand>
</feature>
<keyword evidence="1" id="KW-0489">Methyltransferase</keyword>
<sequence>MNYSHAFHAGNFADVMKHLIVTRLVEYLKKKDAAFRVIDTHAGIGRYDLTGAIAKRSPEWAEGIGKLLQGGLPQKAQVLAEPYLKVIAELNPNDKLETYPGSPLLVRKLFRPQDRLSALELHPEYAERLGKLFEGDVQVRVIHLDGWLSLNAHVPPKEKRGLVLVDPPFEERGEFERLVDGLVKAHGKFATGVYALWYPLKDTRAVHDFISALRDTGIQRMLRAELSIRPASNPPRLHGSGMILVNPPFTLEGELRILLPALAQLLGDPGQGRHKLEWLRGEE</sequence>
<dbReference type="GO" id="GO:0070475">
    <property type="term" value="P:rRNA base methylation"/>
    <property type="evidence" value="ECO:0007669"/>
    <property type="project" value="UniProtKB-UniRule"/>
</dbReference>
<dbReference type="GO" id="GO:0003723">
    <property type="term" value="F:RNA binding"/>
    <property type="evidence" value="ECO:0007669"/>
    <property type="project" value="UniProtKB-UniRule"/>
</dbReference>
<keyword evidence="1" id="KW-0949">S-adenosyl-L-methionine</keyword>
<keyword evidence="1" id="KW-0698">rRNA processing</keyword>
<name>A0A1E5XT41_9HYPH</name>
<dbReference type="InterPro" id="IPR029063">
    <property type="entry name" value="SAM-dependent_MTases_sf"/>
</dbReference>